<dbReference type="InterPro" id="IPR038157">
    <property type="entry name" value="FeoA_core_dom"/>
</dbReference>
<dbReference type="PANTHER" id="PTHR43151">
    <property type="entry name" value="FEOA FAMILY PROTEIN"/>
    <property type="match status" value="1"/>
</dbReference>
<protein>
    <submittedName>
        <fullName evidence="3">Ferrous iron transport protein A</fullName>
    </submittedName>
</protein>
<feature type="domain" description="Ferrous iron transporter FeoA-like" evidence="2">
    <location>
        <begin position="23"/>
        <end position="101"/>
    </location>
</feature>
<organism evidence="3 4">
    <name type="scientific">Pseudovibrio ascidiaceicola</name>
    <dbReference type="NCBI Taxonomy" id="285279"/>
    <lineage>
        <taxon>Bacteria</taxon>
        <taxon>Pseudomonadati</taxon>
        <taxon>Pseudomonadota</taxon>
        <taxon>Alphaproteobacteria</taxon>
        <taxon>Hyphomicrobiales</taxon>
        <taxon>Stappiaceae</taxon>
        <taxon>Pseudovibrio</taxon>
    </lineage>
</organism>
<dbReference type="SMART" id="SM00899">
    <property type="entry name" value="FeoA"/>
    <property type="match status" value="1"/>
</dbReference>
<keyword evidence="1" id="KW-0408">Iron</keyword>
<dbReference type="InterPro" id="IPR007167">
    <property type="entry name" value="Fe-transptr_FeoA-like"/>
</dbReference>
<dbReference type="InterPro" id="IPR008988">
    <property type="entry name" value="Transcriptional_repressor_C"/>
</dbReference>
<dbReference type="SUPFAM" id="SSF50037">
    <property type="entry name" value="C-terminal domain of transcriptional repressors"/>
    <property type="match status" value="1"/>
</dbReference>
<dbReference type="RefSeq" id="WP_093521503.1">
    <property type="nucleotide sequence ID" value="NZ_FOSK01000009.1"/>
</dbReference>
<name>A0A1I4CMM3_9HYPH</name>
<keyword evidence="4" id="KW-1185">Reference proteome</keyword>
<dbReference type="PANTHER" id="PTHR43151:SF1">
    <property type="entry name" value="SSR2333 PROTEIN"/>
    <property type="match status" value="1"/>
</dbReference>
<dbReference type="Pfam" id="PF04023">
    <property type="entry name" value="FeoA"/>
    <property type="match status" value="1"/>
</dbReference>
<evidence type="ECO:0000313" key="4">
    <source>
        <dbReference type="Proteomes" id="UP000199598"/>
    </source>
</evidence>
<accession>A0A1I4CMM3</accession>
<dbReference type="EMBL" id="FOSK01000009">
    <property type="protein sequence ID" value="SFK81900.1"/>
    <property type="molecule type" value="Genomic_DNA"/>
</dbReference>
<evidence type="ECO:0000313" key="3">
    <source>
        <dbReference type="EMBL" id="SFK81900.1"/>
    </source>
</evidence>
<comment type="caution">
    <text evidence="3">The sequence shown here is derived from an EMBL/GenBank/DDBJ whole genome shotgun (WGS) entry which is preliminary data.</text>
</comment>
<proteinExistence type="predicted"/>
<evidence type="ECO:0000259" key="2">
    <source>
        <dbReference type="SMART" id="SM00899"/>
    </source>
</evidence>
<gene>
    <name evidence="3" type="ORF">SAMN04488518_109231</name>
</gene>
<reference evidence="3 4" key="1">
    <citation type="submission" date="2016-10" db="EMBL/GenBank/DDBJ databases">
        <authorList>
            <person name="Varghese N."/>
            <person name="Submissions S."/>
        </authorList>
    </citation>
    <scope>NUCLEOTIDE SEQUENCE [LARGE SCALE GENOMIC DNA]</scope>
    <source>
        <strain evidence="3 4">DSM 16392</strain>
    </source>
</reference>
<evidence type="ECO:0000256" key="1">
    <source>
        <dbReference type="ARBA" id="ARBA00023004"/>
    </source>
</evidence>
<dbReference type="Proteomes" id="UP000199598">
    <property type="component" value="Unassembled WGS sequence"/>
</dbReference>
<dbReference type="Gene3D" id="2.30.30.90">
    <property type="match status" value="1"/>
</dbReference>
<dbReference type="InterPro" id="IPR053184">
    <property type="entry name" value="FeoA-like"/>
</dbReference>
<sequence>MSLNLNFISTPQKQIMSSAPKTRSLNHLLKGERAIVREIVSEETSDGRTLVVRLNALGINIGKEVSVMRLAWLGGPMLLRVNQVTQVAIRRSEARCVVVEEIKGDEPST</sequence>